<keyword evidence="8" id="KW-0862">Zinc</keyword>
<dbReference type="InterPro" id="IPR002755">
    <property type="entry name" value="DNA_primase_S"/>
</dbReference>
<keyword evidence="7" id="KW-0479">Metal-binding</keyword>
<evidence type="ECO:0000313" key="15">
    <source>
        <dbReference type="Proteomes" id="UP000256601"/>
    </source>
</evidence>
<evidence type="ECO:0000256" key="10">
    <source>
        <dbReference type="RuleBase" id="RU003514"/>
    </source>
</evidence>
<dbReference type="GO" id="GO:0003899">
    <property type="term" value="F:DNA-directed RNA polymerase activity"/>
    <property type="evidence" value="ECO:0007669"/>
    <property type="project" value="InterPro"/>
</dbReference>
<dbReference type="VEuPathDB" id="FungiDB:YALI1_B15109g"/>
<evidence type="ECO:0000256" key="11">
    <source>
        <dbReference type="SAM" id="MobiDB-lite"/>
    </source>
</evidence>
<dbReference type="EC" id="2.7.7.-" evidence="10"/>
<evidence type="ECO:0000256" key="1">
    <source>
        <dbReference type="ARBA" id="ARBA00009762"/>
    </source>
</evidence>
<organism evidence="12 14">
    <name type="scientific">Yarrowia lipolytica</name>
    <name type="common">Candida lipolytica</name>
    <dbReference type="NCBI Taxonomy" id="4952"/>
    <lineage>
        <taxon>Eukaryota</taxon>
        <taxon>Fungi</taxon>
        <taxon>Dikarya</taxon>
        <taxon>Ascomycota</taxon>
        <taxon>Saccharomycotina</taxon>
        <taxon>Dipodascomycetes</taxon>
        <taxon>Dipodascales</taxon>
        <taxon>Dipodascales incertae sedis</taxon>
        <taxon>Yarrowia</taxon>
    </lineage>
</organism>
<dbReference type="Proteomes" id="UP000256601">
    <property type="component" value="Unassembled WGS sequence"/>
</dbReference>
<keyword evidence="9" id="KW-0804">Transcription</keyword>
<dbReference type="SUPFAM" id="SSF56747">
    <property type="entry name" value="Prim-pol domain"/>
    <property type="match status" value="1"/>
</dbReference>
<dbReference type="CDD" id="cd04860">
    <property type="entry name" value="AE_Prim_S"/>
    <property type="match status" value="1"/>
</dbReference>
<dbReference type="Pfam" id="PF01896">
    <property type="entry name" value="DNA_primase_S"/>
    <property type="match status" value="1"/>
</dbReference>
<dbReference type="VEuPathDB" id="FungiDB:YALI0_B11396g"/>
<dbReference type="KEGG" id="yli:2907483"/>
<dbReference type="GO" id="GO:0046872">
    <property type="term" value="F:metal ion binding"/>
    <property type="evidence" value="ECO:0007669"/>
    <property type="project" value="UniProtKB-KW"/>
</dbReference>
<name>A0A1D8N7G4_YARLL</name>
<dbReference type="eggNOG" id="KOG2851">
    <property type="taxonomic scope" value="Eukaryota"/>
</dbReference>
<protein>
    <recommendedName>
        <fullName evidence="10">DNA primase</fullName>
        <ecNumber evidence="10">2.7.7.-</ecNumber>
    </recommendedName>
</protein>
<comment type="similarity">
    <text evidence="1 10">Belongs to the eukaryotic-type primase small subunit family.</text>
</comment>
<keyword evidence="6 10" id="KW-0235">DNA replication</keyword>
<dbReference type="GO" id="GO:0005658">
    <property type="term" value="C:alpha DNA polymerase:primase complex"/>
    <property type="evidence" value="ECO:0007669"/>
    <property type="project" value="UniProtKB-ARBA"/>
</dbReference>
<evidence type="ECO:0000256" key="2">
    <source>
        <dbReference type="ARBA" id="ARBA00022478"/>
    </source>
</evidence>
<evidence type="ECO:0000256" key="7">
    <source>
        <dbReference type="ARBA" id="ARBA00022723"/>
    </source>
</evidence>
<dbReference type="PANTHER" id="PTHR10536">
    <property type="entry name" value="DNA PRIMASE SMALL SUBUNIT"/>
    <property type="match status" value="1"/>
</dbReference>
<evidence type="ECO:0000313" key="12">
    <source>
        <dbReference type="EMBL" id="AOW01549.1"/>
    </source>
</evidence>
<dbReference type="EMBL" id="KZ858951">
    <property type="protein sequence ID" value="RDW28660.1"/>
    <property type="molecule type" value="Genomic_DNA"/>
</dbReference>
<dbReference type="FunFam" id="3.90.920.10:FF:000003">
    <property type="entry name" value="DNA primase"/>
    <property type="match status" value="1"/>
</dbReference>
<reference evidence="12 14" key="1">
    <citation type="journal article" date="2016" name="PLoS ONE">
        <title>Sequence Assembly of Yarrowia lipolytica Strain W29/CLIB89 Shows Transposable Element Diversity.</title>
        <authorList>
            <person name="Magnan C."/>
            <person name="Yu J."/>
            <person name="Chang I."/>
            <person name="Jahn E."/>
            <person name="Kanomata Y."/>
            <person name="Wu J."/>
            <person name="Zeller M."/>
            <person name="Oakes M."/>
            <person name="Baldi P."/>
            <person name="Sandmeyer S."/>
        </authorList>
    </citation>
    <scope>NUCLEOTIDE SEQUENCE [LARGE SCALE GENOMIC DNA]</scope>
    <source>
        <strain evidence="12">CLIB89</strain>
        <strain evidence="14">CLIB89(W29)</strain>
    </source>
</reference>
<dbReference type="Gene3D" id="3.90.920.10">
    <property type="entry name" value="DNA primase, PRIM domain"/>
    <property type="match status" value="1"/>
</dbReference>
<evidence type="ECO:0000256" key="6">
    <source>
        <dbReference type="ARBA" id="ARBA00022705"/>
    </source>
</evidence>
<keyword evidence="5" id="KW-0548">Nucleotidyltransferase</keyword>
<reference evidence="13 15" key="2">
    <citation type="submission" date="2018-07" db="EMBL/GenBank/DDBJ databases">
        <title>Draft Genome Assemblies for Five Robust Yarrowia lipolytica Strains Exhibiting High Lipid Production and Pentose Sugar Utilization and Sugar Alcohol Secretion from Undetoxified Lignocellulosic Biomass Hydrolysates.</title>
        <authorList>
            <consortium name="DOE Joint Genome Institute"/>
            <person name="Walker C."/>
            <person name="Ryu S."/>
            <person name="Na H."/>
            <person name="Zane M."/>
            <person name="LaButti K."/>
            <person name="Lipzen A."/>
            <person name="Haridas S."/>
            <person name="Barry K."/>
            <person name="Grigoriev I.V."/>
            <person name="Quarterman J."/>
            <person name="Slininger P."/>
            <person name="Dien B."/>
            <person name="Trinh C.T."/>
        </authorList>
    </citation>
    <scope>NUCLEOTIDE SEQUENCE [LARGE SCALE GENOMIC DNA]</scope>
    <source>
        <strain evidence="13 15">YB392</strain>
    </source>
</reference>
<dbReference type="Proteomes" id="UP000182444">
    <property type="component" value="Chromosome 1B"/>
</dbReference>
<keyword evidence="3 10" id="KW-0639">Primosome</keyword>
<evidence type="ECO:0000256" key="3">
    <source>
        <dbReference type="ARBA" id="ARBA00022515"/>
    </source>
</evidence>
<dbReference type="GO" id="GO:0006269">
    <property type="term" value="P:DNA replication, synthesis of primer"/>
    <property type="evidence" value="ECO:0007669"/>
    <property type="project" value="UniProtKB-KW"/>
</dbReference>
<evidence type="ECO:0000256" key="5">
    <source>
        <dbReference type="ARBA" id="ARBA00022695"/>
    </source>
</evidence>
<dbReference type="OrthoDB" id="19606at2759"/>
<proteinExistence type="inferred from homology"/>
<dbReference type="InterPro" id="IPR014052">
    <property type="entry name" value="DNA_primase_ssu_euk/arc"/>
</dbReference>
<keyword evidence="4 10" id="KW-0808">Transferase</keyword>
<dbReference type="AlphaFoldDB" id="A0A1D8N7G4"/>
<evidence type="ECO:0000313" key="13">
    <source>
        <dbReference type="EMBL" id="RDW28660.1"/>
    </source>
</evidence>
<dbReference type="EMBL" id="CP017554">
    <property type="protein sequence ID" value="AOW01549.1"/>
    <property type="molecule type" value="Genomic_DNA"/>
</dbReference>
<evidence type="ECO:0000256" key="9">
    <source>
        <dbReference type="ARBA" id="ARBA00023163"/>
    </source>
</evidence>
<accession>A0A1D8N7G4</accession>
<dbReference type="NCBIfam" id="TIGR00335">
    <property type="entry name" value="primase_sml"/>
    <property type="match status" value="1"/>
</dbReference>
<keyword evidence="2 10" id="KW-0240">DNA-directed RNA polymerase</keyword>
<evidence type="ECO:0000313" key="14">
    <source>
        <dbReference type="Proteomes" id="UP000182444"/>
    </source>
</evidence>
<feature type="region of interest" description="Disordered" evidence="11">
    <location>
        <begin position="1"/>
        <end position="32"/>
    </location>
</feature>
<evidence type="ECO:0000256" key="4">
    <source>
        <dbReference type="ARBA" id="ARBA00022679"/>
    </source>
</evidence>
<feature type="compositionally biased region" description="Polar residues" evidence="11">
    <location>
        <begin position="1"/>
        <end position="11"/>
    </location>
</feature>
<sequence>MTVSEPSSPVSTAEPPTDITVPPSSSPRLPQQGLYDAIMNDVMEQIEEPLPEIPETRQPETSVSAPEVDFEGLGLFYSRFFPFKTLHRWLNHSPRNGRDFAYREFAFTLRNGAYLRFNSFAEEREFKSRVDDLVPERFEIGAVYSHSPKDRKKLRKDVFKPVSKELVFDIDMDDYDKFRTCCSGASVCNKCWRYVQVAVKMVNSALKEDFGYKHIMWVFSGRRGAHAWVSDKKARDLNDRQRSTVVSYIAAFGDATDKSAAGNSSLRRPLHPHLQRCLDIATTVFNEVVLQTQDPWANEEGSKFLLAFIPDEKLRRALAEKWKKNGDSASSADKWSDIDKVASSGVSANLDTKRLVEAKQNVILTVFMPKLDGAVSRGTGHLLKSPFCIHPKTSNVCVPMDVDSHTHELLFTPEDCPKLQEIIDDFNNYEGDAQGTVSKHASDKTRLKPFVEVFDNFVEPLLKEEIERVKAANVGSMEF</sequence>
<gene>
    <name evidence="13" type="ORF">B0I71DRAFT_127126</name>
    <name evidence="12" type="ORF">YALI1_B15109g</name>
</gene>
<evidence type="ECO:0000256" key="8">
    <source>
        <dbReference type="ARBA" id="ARBA00022833"/>
    </source>
</evidence>